<dbReference type="PRINTS" id="PR00364">
    <property type="entry name" value="DISEASERSIST"/>
</dbReference>
<feature type="compositionally biased region" description="Basic and acidic residues" evidence="1">
    <location>
        <begin position="645"/>
        <end position="661"/>
    </location>
</feature>
<dbReference type="InterPro" id="IPR003593">
    <property type="entry name" value="AAA+_ATPase"/>
</dbReference>
<gene>
    <name evidence="3" type="ORF">SSGG_00085</name>
</gene>
<feature type="domain" description="AAA+ ATPase" evidence="2">
    <location>
        <begin position="34"/>
        <end position="167"/>
    </location>
</feature>
<evidence type="ECO:0000256" key="1">
    <source>
        <dbReference type="SAM" id="MobiDB-lite"/>
    </source>
</evidence>
<dbReference type="Proteomes" id="UP000003986">
    <property type="component" value="Unassembled WGS sequence"/>
</dbReference>
<feature type="region of interest" description="Disordered" evidence="1">
    <location>
        <begin position="645"/>
        <end position="667"/>
    </location>
</feature>
<reference evidence="4" key="1">
    <citation type="submission" date="2008-10" db="EMBL/GenBank/DDBJ databases">
        <authorList>
            <person name="Molnar K."/>
        </authorList>
    </citation>
    <scope>NUCLEOTIDE SEQUENCE [LARGE SCALE GENOMIC DNA]</scope>
    <source>
        <strain evidence="4">NRRL 15998</strain>
    </source>
</reference>
<evidence type="ECO:0000259" key="2">
    <source>
        <dbReference type="SMART" id="SM00382"/>
    </source>
</evidence>
<dbReference type="SUPFAM" id="SSF52540">
    <property type="entry name" value="P-loop containing nucleoside triphosphate hydrolases"/>
    <property type="match status" value="1"/>
</dbReference>
<dbReference type="Gene3D" id="1.25.40.10">
    <property type="entry name" value="Tetratricopeptide repeat domain"/>
    <property type="match status" value="1"/>
</dbReference>
<dbReference type="AlphaFoldDB" id="D6AFK9"/>
<evidence type="ECO:0000313" key="4">
    <source>
        <dbReference type="Proteomes" id="UP000003986"/>
    </source>
</evidence>
<dbReference type="SMART" id="SM00382">
    <property type="entry name" value="AAA"/>
    <property type="match status" value="1"/>
</dbReference>
<name>D6AFK9_STRFL</name>
<dbReference type="Gene3D" id="3.40.50.300">
    <property type="entry name" value="P-loop containing nucleotide triphosphate hydrolases"/>
    <property type="match status" value="1"/>
</dbReference>
<dbReference type="SUPFAM" id="SSF48452">
    <property type="entry name" value="TPR-like"/>
    <property type="match status" value="1"/>
</dbReference>
<dbReference type="InterPro" id="IPR011990">
    <property type="entry name" value="TPR-like_helical_dom_sf"/>
</dbReference>
<proteinExistence type="predicted"/>
<dbReference type="PANTHER" id="PTHR47691:SF3">
    <property type="entry name" value="HTH-TYPE TRANSCRIPTIONAL REGULATOR RV0890C-RELATED"/>
    <property type="match status" value="1"/>
</dbReference>
<organism evidence="3 4">
    <name type="scientific">Streptomyces filamentosus NRRL 15998</name>
    <dbReference type="NCBI Taxonomy" id="457431"/>
    <lineage>
        <taxon>Bacteria</taxon>
        <taxon>Bacillati</taxon>
        <taxon>Actinomycetota</taxon>
        <taxon>Actinomycetes</taxon>
        <taxon>Kitasatosporales</taxon>
        <taxon>Streptomycetaceae</taxon>
        <taxon>Streptomyces</taxon>
    </lineage>
</organism>
<accession>D6AFK9</accession>
<dbReference type="InterPro" id="IPR027417">
    <property type="entry name" value="P-loop_NTPase"/>
</dbReference>
<protein>
    <submittedName>
        <fullName evidence="3">Transcriptional regulator</fullName>
    </submittedName>
</protein>
<sequence>MATELPVEIAHFVDREDEGAQIFDGLEQWAARERPFCVVLWGAAGLGRTELALKVARTLNARTEAPVLMADLDRIRLRGVADPGDALGHMLTSLGAEALEPDFDARCRQYRRLTAGRRMIVLLDNVHYASEVAPLLPPSGDALVIVVSRGPLPDLADGTALEIPLPPLPEPVALELLGLLARDRRLTADPEAARELAQLCSGLPAALWTAGAWLRRNPLVPLPRLLAELAVQFREKGITGVETMWDETYAELAPSAALLYRLMAGTPEISWTRDSAAALLGRGEEACDDALQELNRAGFLDIRDLVQTEDGRVGLPEWLDDHARRRARLDASEGELEAAQYRFVRWVLRQGQRADRFAAGGRLTVADEVLPIEGAPDTFLPDPGEAADEETAGEHKVRAARWFYQERHTLFACVRLACARGWDDEAWMLSEPVWTFFLDHPHQSDVTDVFRSANEAAVRTGNAAAIVRTCSQLARALWQSDRTDEADEVLRRAAAAARLLGASDRDAKLRASVAEFRGTLNGVRGDWATAAGDFEESRDLHRAIPNPYGEMLLTYRLGQARAALGEPEAAVSLLTRAHDMAREQERVRMTGRTALALGEALRTAGRTADARELLGFALGISRARGSDVAAAGVLDALALLADGEGRPEEAAEHRSEAESLRRSHGLA</sequence>
<dbReference type="EMBL" id="DS999644">
    <property type="protein sequence ID" value="EFE72719.2"/>
    <property type="molecule type" value="Genomic_DNA"/>
</dbReference>
<dbReference type="PANTHER" id="PTHR47691">
    <property type="entry name" value="REGULATOR-RELATED"/>
    <property type="match status" value="1"/>
</dbReference>
<evidence type="ECO:0000313" key="3">
    <source>
        <dbReference type="EMBL" id="EFE72719.2"/>
    </source>
</evidence>
<reference evidence="4" key="2">
    <citation type="submission" date="2008-12" db="EMBL/GenBank/DDBJ databases">
        <title>Annotation of Streptomyces roseosporus strain NRRL 15998.</title>
        <authorList>
            <consortium name="The Broad Institute Genome Sequencing Platform"/>
            <consortium name="Broad Institute Microbial Sequencing Center"/>
            <person name="Fischbach M."/>
            <person name="Ward D."/>
            <person name="Young S."/>
            <person name="Kodira C.D."/>
            <person name="Zeng Q."/>
            <person name="Koehrsen M."/>
            <person name="Godfrey P."/>
            <person name="Alvarado L."/>
            <person name="Berlin A.M."/>
            <person name="Borenstein D."/>
            <person name="Chen Z."/>
            <person name="Engels R."/>
            <person name="Freedman E."/>
            <person name="Gellesch M."/>
            <person name="Goldberg J."/>
            <person name="Griggs A."/>
            <person name="Gujja S."/>
            <person name="Heiman D.I."/>
            <person name="Hepburn T.A."/>
            <person name="Howarth C."/>
            <person name="Jen D."/>
            <person name="Larson L."/>
            <person name="Lewis B."/>
            <person name="Mehta T."/>
            <person name="Park D."/>
            <person name="Pearson M."/>
            <person name="Roberts A."/>
            <person name="Saif S."/>
            <person name="Shea T.D."/>
            <person name="Shenoy N."/>
            <person name="Sisk P."/>
            <person name="Stolte C."/>
            <person name="Sykes S.N."/>
            <person name="Walk T."/>
            <person name="White J."/>
            <person name="Yandava C."/>
            <person name="Straight P."/>
            <person name="Clardy J."/>
            <person name="Hung D."/>
            <person name="Kolter R."/>
            <person name="Mekalanos J."/>
            <person name="Walker S."/>
            <person name="Walsh C.T."/>
            <person name="Wieland B.L.C."/>
            <person name="Ilzarbe M."/>
            <person name="Galagan J."/>
            <person name="Nusbaum C."/>
            <person name="Birren B."/>
        </authorList>
    </citation>
    <scope>NUCLEOTIDE SEQUENCE [LARGE SCALE GENOMIC DNA]</scope>
    <source>
        <strain evidence="4">NRRL 15998</strain>
    </source>
</reference>